<comment type="caution">
    <text evidence="1">The sequence shown here is derived from an EMBL/GenBank/DDBJ whole genome shotgun (WGS) entry which is preliminary data.</text>
</comment>
<evidence type="ECO:0000313" key="1">
    <source>
        <dbReference type="EMBL" id="PWL03379.1"/>
    </source>
</evidence>
<evidence type="ECO:0000313" key="2">
    <source>
        <dbReference type="Proteomes" id="UP000245523"/>
    </source>
</evidence>
<protein>
    <recommendedName>
        <fullName evidence="3">Concanavalin A-like lectin/glucanase superfamily protein</fullName>
    </recommendedName>
</protein>
<dbReference type="EMBL" id="QGHD01000006">
    <property type="protein sequence ID" value="PWL03379.1"/>
    <property type="molecule type" value="Genomic_DNA"/>
</dbReference>
<accession>A0ABX5LLU0</accession>
<proteinExistence type="predicted"/>
<name>A0ABX5LLU0_9BACT</name>
<dbReference type="InterPro" id="IPR022272">
    <property type="entry name" value="Lipocalin_CS"/>
</dbReference>
<gene>
    <name evidence="1" type="ORF">B0H50_10637</name>
</gene>
<reference evidence="1 2" key="1">
    <citation type="submission" date="2018-05" db="EMBL/GenBank/DDBJ databases">
        <title>Animal gut microbial communities from fecal samples from Wisconsin, USA.</title>
        <authorList>
            <person name="Neumann A."/>
        </authorList>
    </citation>
    <scope>NUCLEOTIDE SEQUENCE [LARGE SCALE GENOMIC DNA]</scope>
    <source>
        <strain evidence="1 2">UWS4</strain>
    </source>
</reference>
<dbReference type="Proteomes" id="UP000245523">
    <property type="component" value="Unassembled WGS sequence"/>
</dbReference>
<keyword evidence="2" id="KW-1185">Reference proteome</keyword>
<evidence type="ECO:0008006" key="3">
    <source>
        <dbReference type="Google" id="ProtNLM"/>
    </source>
</evidence>
<dbReference type="PROSITE" id="PS00213">
    <property type="entry name" value="LIPOCALIN"/>
    <property type="match status" value="1"/>
</dbReference>
<organism evidence="1 2">
    <name type="scientific">Hallerella porci</name>
    <dbReference type="NCBI Taxonomy" id="1945871"/>
    <lineage>
        <taxon>Bacteria</taxon>
        <taxon>Pseudomonadati</taxon>
        <taxon>Fibrobacterota</taxon>
        <taxon>Fibrobacteria</taxon>
        <taxon>Fibrobacterales</taxon>
        <taxon>Fibrobacteraceae</taxon>
        <taxon>Hallerella</taxon>
    </lineage>
</organism>
<sequence>MDAANIYVNDWGYGAIAKKCSLVVSSPSFQDTVEVLADSLEGVGNRLKFRADLTSVWEKHPLENGTYTLNWKLHFILKTLKANNSIEEQNIDYTPQTIVYGDISAPGIAFDTTFTKNTVSFHNDDAFAYVVSLDTLENRILRGLRSFLVRKDSKETLDLLHRANVGEPSYAIGRTDTMPSWSGYAELYVQAFDFANPDNITKTSLINAARDSAKNSWALVMQNDTTFKNGINGTSIHRTILVDNEPPQVANEHVEVLSFIDSSIPTFAKKQNGSEILLNAKDTLLVSFDINENLFGRDSESVSVELVFKDSLGTENIRWKRYLQDSTIKKSSRNFIFKEPDATRLNDGVYSLTVILIDEVGNKSEKSILENLHVDRTAPQIRGVTLGDVAYANVAELKNGTAYLSEEIDDSRNLSDLDCYVKVSVNDGVGKWVGPVAESGRKNSLNFSYEFDIMHAVTDFSDGIWYVYFGCFDDAGNFRMNMNFIGMGARYPEITYPKSSSEFYTNKMLVKGVAPNPDVHGNSNKGTFQISWKKLEDSTWSENGIDYLVFDKSLSATERDLAVWNIAKLNLEKGEYAIRLSVRECDTCKWISSETIVPVDDLILPDSANAPKLVITPPVGNQVSGHTKDATIELKNVPSSSKWIVKASIEAPSPKDSSVYIRALEKTFDPMTISPFRVPALASDTGLSIWQENDGCTWHVRYAGTALGIKLNDSAEKRMEPSLAIRFIKENIDWLDSPKADSTDELSILMDSIRVKNDDVDFLIPAYNKTNYWTVGKDSVHLTFKTTSSFTVDISSIDISTIDSARYKSSLYPVVYVHPESYKAHVAWNGLVNGTYPSGSLVRMNVVAYEKGNEKNIISESAQWYLEYEKTGIEISSNNLDKYYVNFLGSNSDSTAMAAGDYGFQFKLTGRSAFVWAEILDSTRNVVHTLLDSALILATATDQWQTLRWNGVRDDSFVQAGSYSVHILVKNDTGAVVIDTLYPFEMKHGENIREAAKDSSGRTAELTMLEAALDSSGNYRYVGKPDYLLRTNVTATTLPKERRTFNYEWDVYGTQYPIEYMKTRPSLGIRRHRDEFWVTVVTMVMSESKKYQITDGPWNKNHCVQQDDVKKYMGYWYKLSVEKVRFLKGEKYKEIPVDLNDTNGNKTMVYGYTHNSHDSDPNDTLHNLVAIKVFPASSYEYILGDLHGKSYFENAVSSSKYQSAEDFPWDLIYQKGSYMDSDTSRLLHWFNNWGMALYYEAVNTDFKILSKLDSLQNTFGDKSSTTPACTPDSGNTLTENESKFVCGPKTAKDEIDSAVIAQFNPHAFMMDVRLEPFDGDSIFVKKNFNKDHCSEMDGSGTDIKVKFVLSIDSNYWEPSNWGTNNLANRYVRFDPLNKTLYGEEGYVKKLHHLDWFDFTNFYDGSKWVKNSALNNGPTVFEAQRLWVWPVPENPLMFNDEIDTSRFHNDPSAHYYPSVYSWRFYRGSDDFTFKAETRKSDGELRSTFSSNDPAATSGKDEIIKELPMPHGIYFDVAPMMSLDTAKIAVIIKNANTSVSYPLGDKNCNVTPSEGFRFYGCDKLVSHVHENKDDWTDDLWENTFLIGRNGYFRNPLTDDSATLYALTSVKNPQKEFDLNKTLTKHVDSADWNPKKSAWSFVLKPDTSSSDFLFGQAISIGGYRLKSNQDDSLGWEIDTTNANLKKFTVQNRGKLDSATLDFYRSRDSIFTTPKSLNNVNLGDTVPLARVVAQSSATRDTILSSIWSRNLSATSVNVYKRKMQNDLRPIQHPYLRVAYDSSAKQFIVNRNSTDIYANREDEIVTLRGSVPFPVMDWKISYVQNGMRFKVAEGRDEPIEGSMNVNKLHGNTSFFLTYKGVDNFTYYRQLDVHIGNQVKARTKSLIQSMYGNVSVAFDENAWANDADVNVRTMDPSECYDCSLFRNMAPVGPVLEMQPSHVFPAGHEPIVTIDISMATLKEANVDYRNLKIYKLDAVNKKIIPLELVGLTGLFNSNKSECKAADSSKCTFVRLSAKTPTFSEFIVMDSLKAGSVVAKDSVDGVEPFSCAQMDGLWNDTLWMGTINGWLEYPYLCNGKSNYLLQLSSAGYVSAEHRGASSAPIVWPARNPDLNKVDSVYQSTIVFYGIDGNTEQKLGPVVRLDSVAPIIENVEIAESESEDGSRIIHVEADIDETGSGLAKTTAELFFGGNLLRSETALNNDAPVYDFKLEKRTCTAALVARRQSR</sequence>